<reference evidence="2 4" key="2">
    <citation type="journal article" date="2018" name="Plant J.">
        <title>The Physcomitrella patens chromosome-scale assembly reveals moss genome structure and evolution.</title>
        <authorList>
            <person name="Lang D."/>
            <person name="Ullrich K.K."/>
            <person name="Murat F."/>
            <person name="Fuchs J."/>
            <person name="Jenkins J."/>
            <person name="Haas F.B."/>
            <person name="Piednoel M."/>
            <person name="Gundlach H."/>
            <person name="Van Bel M."/>
            <person name="Meyberg R."/>
            <person name="Vives C."/>
            <person name="Morata J."/>
            <person name="Symeonidi A."/>
            <person name="Hiss M."/>
            <person name="Muchero W."/>
            <person name="Kamisugi Y."/>
            <person name="Saleh O."/>
            <person name="Blanc G."/>
            <person name="Decker E.L."/>
            <person name="van Gessel N."/>
            <person name="Grimwood J."/>
            <person name="Hayes R.D."/>
            <person name="Graham S.W."/>
            <person name="Gunter L.E."/>
            <person name="McDaniel S.F."/>
            <person name="Hoernstein S.N.W."/>
            <person name="Larsson A."/>
            <person name="Li F.W."/>
            <person name="Perroud P.F."/>
            <person name="Phillips J."/>
            <person name="Ranjan P."/>
            <person name="Rokshar D.S."/>
            <person name="Rothfels C.J."/>
            <person name="Schneider L."/>
            <person name="Shu S."/>
            <person name="Stevenson D.W."/>
            <person name="Thummler F."/>
            <person name="Tillich M."/>
            <person name="Villarreal Aguilar J.C."/>
            <person name="Widiez T."/>
            <person name="Wong G.K."/>
            <person name="Wymore A."/>
            <person name="Zhang Y."/>
            <person name="Zimmer A.D."/>
            <person name="Quatrano R.S."/>
            <person name="Mayer K.F.X."/>
            <person name="Goodstein D."/>
            <person name="Casacuberta J.M."/>
            <person name="Vandepoele K."/>
            <person name="Reski R."/>
            <person name="Cuming A.C."/>
            <person name="Tuskan G.A."/>
            <person name="Maumus F."/>
            <person name="Salse J."/>
            <person name="Schmutz J."/>
            <person name="Rensing S.A."/>
        </authorList>
    </citation>
    <scope>NUCLEOTIDE SEQUENCE [LARGE SCALE GENOMIC DNA]</scope>
    <source>
        <strain evidence="3 4">cv. Gransden 2004</strain>
    </source>
</reference>
<sequence>MMLRAMANGAQQRRSKCGHSANGSELGTMRVGACVPELLAAPQRLQFRRWNRPDFV</sequence>
<reference evidence="2 4" key="1">
    <citation type="journal article" date="2008" name="Science">
        <title>The Physcomitrella genome reveals evolutionary insights into the conquest of land by plants.</title>
        <authorList>
            <person name="Rensing S."/>
            <person name="Lang D."/>
            <person name="Zimmer A."/>
            <person name="Terry A."/>
            <person name="Salamov A."/>
            <person name="Shapiro H."/>
            <person name="Nishiyama T."/>
            <person name="Perroud P.-F."/>
            <person name="Lindquist E."/>
            <person name="Kamisugi Y."/>
            <person name="Tanahashi T."/>
            <person name="Sakakibara K."/>
            <person name="Fujita T."/>
            <person name="Oishi K."/>
            <person name="Shin-I T."/>
            <person name="Kuroki Y."/>
            <person name="Toyoda A."/>
            <person name="Suzuki Y."/>
            <person name="Hashimoto A."/>
            <person name="Yamaguchi K."/>
            <person name="Sugano A."/>
            <person name="Kohara Y."/>
            <person name="Fujiyama A."/>
            <person name="Anterola A."/>
            <person name="Aoki S."/>
            <person name="Ashton N."/>
            <person name="Barbazuk W.B."/>
            <person name="Barker E."/>
            <person name="Bennetzen J."/>
            <person name="Bezanilla M."/>
            <person name="Blankenship R."/>
            <person name="Cho S.H."/>
            <person name="Dutcher S."/>
            <person name="Estelle M."/>
            <person name="Fawcett J.A."/>
            <person name="Gundlach H."/>
            <person name="Hanada K."/>
            <person name="Heyl A."/>
            <person name="Hicks K.A."/>
            <person name="Hugh J."/>
            <person name="Lohr M."/>
            <person name="Mayer K."/>
            <person name="Melkozernov A."/>
            <person name="Murata T."/>
            <person name="Nelson D."/>
            <person name="Pils B."/>
            <person name="Prigge M."/>
            <person name="Reiss B."/>
            <person name="Renner T."/>
            <person name="Rombauts S."/>
            <person name="Rushton P."/>
            <person name="Sanderfoot A."/>
            <person name="Schween G."/>
            <person name="Shiu S.-H."/>
            <person name="Stueber K."/>
            <person name="Theodoulou F.L."/>
            <person name="Tu H."/>
            <person name="Van de Peer Y."/>
            <person name="Verrier P.J."/>
            <person name="Waters E."/>
            <person name="Wood A."/>
            <person name="Yang L."/>
            <person name="Cove D."/>
            <person name="Cuming A."/>
            <person name="Hasebe M."/>
            <person name="Lucas S."/>
            <person name="Mishler D.B."/>
            <person name="Reski R."/>
            <person name="Grigoriev I."/>
            <person name="Quatrano R.S."/>
            <person name="Boore J.L."/>
        </authorList>
    </citation>
    <scope>NUCLEOTIDE SEQUENCE [LARGE SCALE GENOMIC DNA]</scope>
    <source>
        <strain evidence="3 4">cv. Gransden 2004</strain>
    </source>
</reference>
<gene>
    <name evidence="2" type="ORF">PHYPA_024930</name>
</gene>
<reference evidence="3" key="3">
    <citation type="submission" date="2020-12" db="UniProtKB">
        <authorList>
            <consortium name="EnsemblPlants"/>
        </authorList>
    </citation>
    <scope>IDENTIFICATION</scope>
</reference>
<dbReference type="InParanoid" id="A0A2K1IUN6"/>
<evidence type="ECO:0000256" key="1">
    <source>
        <dbReference type="SAM" id="MobiDB-lite"/>
    </source>
</evidence>
<keyword evidence="4" id="KW-1185">Reference proteome</keyword>
<organism evidence="2">
    <name type="scientific">Physcomitrium patens</name>
    <name type="common">Spreading-leaved earth moss</name>
    <name type="synonym">Physcomitrella patens</name>
    <dbReference type="NCBI Taxonomy" id="3218"/>
    <lineage>
        <taxon>Eukaryota</taxon>
        <taxon>Viridiplantae</taxon>
        <taxon>Streptophyta</taxon>
        <taxon>Embryophyta</taxon>
        <taxon>Bryophyta</taxon>
        <taxon>Bryophytina</taxon>
        <taxon>Bryopsida</taxon>
        <taxon>Funariidae</taxon>
        <taxon>Funariales</taxon>
        <taxon>Funariaceae</taxon>
        <taxon>Physcomitrium</taxon>
    </lineage>
</organism>
<dbReference type="Proteomes" id="UP000006727">
    <property type="component" value="Chromosome 20"/>
</dbReference>
<dbReference type="AlphaFoldDB" id="A0A2K1IUN6"/>
<accession>A0A2K1IUN6</accession>
<name>A0A2K1IUN6_PHYPA</name>
<dbReference type="Gramene" id="Pp3c20_9140V3.1">
    <property type="protein sequence ID" value="PAC:32945253.CDS.1"/>
    <property type="gene ID" value="Pp3c20_9140"/>
</dbReference>
<dbReference type="EMBL" id="ABEU02000020">
    <property type="protein sequence ID" value="PNR32987.1"/>
    <property type="molecule type" value="Genomic_DNA"/>
</dbReference>
<evidence type="ECO:0000313" key="4">
    <source>
        <dbReference type="Proteomes" id="UP000006727"/>
    </source>
</evidence>
<protein>
    <submittedName>
        <fullName evidence="2 3">Uncharacterized protein</fullName>
    </submittedName>
</protein>
<evidence type="ECO:0000313" key="2">
    <source>
        <dbReference type="EMBL" id="PNR32987.1"/>
    </source>
</evidence>
<dbReference type="PaxDb" id="3218-PP1S9_432V6.1"/>
<evidence type="ECO:0000313" key="3">
    <source>
        <dbReference type="EnsemblPlants" id="PAC:32945253.CDS.1"/>
    </source>
</evidence>
<dbReference type="EnsemblPlants" id="Pp3c20_9140V3.1">
    <property type="protein sequence ID" value="PAC:32945253.CDS.1"/>
    <property type="gene ID" value="Pp3c20_9140"/>
</dbReference>
<feature type="region of interest" description="Disordered" evidence="1">
    <location>
        <begin position="1"/>
        <end position="26"/>
    </location>
</feature>
<proteinExistence type="predicted"/>